<evidence type="ECO:0000256" key="1">
    <source>
        <dbReference type="ARBA" id="ARBA00010688"/>
    </source>
</evidence>
<evidence type="ECO:0000313" key="6">
    <source>
        <dbReference type="Proteomes" id="UP000467635"/>
    </source>
</evidence>
<comment type="similarity">
    <text evidence="1">Belongs to the carbohydrate kinase PfkB family.</text>
</comment>
<keyword evidence="3 5" id="KW-0418">Kinase</keyword>
<dbReference type="Proteomes" id="UP000467635">
    <property type="component" value="Unassembled WGS sequence"/>
</dbReference>
<dbReference type="InterPro" id="IPR052700">
    <property type="entry name" value="Carb_kinase_PfkB-like"/>
</dbReference>
<evidence type="ECO:0000256" key="3">
    <source>
        <dbReference type="ARBA" id="ARBA00022777"/>
    </source>
</evidence>
<dbReference type="PANTHER" id="PTHR43320:SF2">
    <property type="entry name" value="2-DEHYDRO-3-DEOXYGLUCONOKINASE_2-DEHYDRO-3-DEOXYGALACTONOKINASE"/>
    <property type="match status" value="1"/>
</dbReference>
<gene>
    <name evidence="5" type="ORF">GKC33_01645</name>
</gene>
<evidence type="ECO:0000256" key="2">
    <source>
        <dbReference type="ARBA" id="ARBA00022679"/>
    </source>
</evidence>
<dbReference type="PANTHER" id="PTHR43320">
    <property type="entry name" value="SUGAR KINASE"/>
    <property type="match status" value="1"/>
</dbReference>
<evidence type="ECO:0000259" key="4">
    <source>
        <dbReference type="Pfam" id="PF00294"/>
    </source>
</evidence>
<feature type="domain" description="Carbohydrate kinase PfkB" evidence="4">
    <location>
        <begin position="1"/>
        <end position="310"/>
    </location>
</feature>
<dbReference type="EMBL" id="WKKX01000031">
    <property type="protein sequence ID" value="MSE07464.1"/>
    <property type="molecule type" value="Genomic_DNA"/>
</dbReference>
<dbReference type="Gene3D" id="3.40.1190.20">
    <property type="match status" value="1"/>
</dbReference>
<reference evidence="5 6" key="1">
    <citation type="submission" date="2019-11" db="EMBL/GenBank/DDBJ databases">
        <title>Draft Genome Sequence of Plant Growth-Promoting Rhizosphere-Associated Bacteria.</title>
        <authorList>
            <person name="Vasilyev I.Y."/>
            <person name="Radchenko V."/>
            <person name="Ilnitskaya E.V."/>
        </authorList>
    </citation>
    <scope>NUCLEOTIDE SEQUENCE [LARGE SCALE GENOMIC DNA]</scope>
    <source>
        <strain evidence="5 6">VRA_01-1sq_f</strain>
    </source>
</reference>
<dbReference type="SUPFAM" id="SSF53613">
    <property type="entry name" value="Ribokinase-like"/>
    <property type="match status" value="1"/>
</dbReference>
<dbReference type="CDD" id="cd01166">
    <property type="entry name" value="KdgK"/>
    <property type="match status" value="1"/>
</dbReference>
<comment type="caution">
    <text evidence="5">The sequence shown here is derived from an EMBL/GenBank/DDBJ whole genome shotgun (WGS) entry which is preliminary data.</text>
</comment>
<dbReference type="AlphaFoldDB" id="A0A7X2SRJ7"/>
<keyword evidence="2" id="KW-0808">Transferase</keyword>
<dbReference type="GO" id="GO:0016301">
    <property type="term" value="F:kinase activity"/>
    <property type="evidence" value="ECO:0007669"/>
    <property type="project" value="UniProtKB-KW"/>
</dbReference>
<sequence length="341" mass="37423">MSRVVTFGEVLLRLSPDVGTRILQANKLAVNYGGSEANVASSLALLGDNATLVSKVPDNMLGKAAVKTFRGLGVDTSQIKIGGQRLGIYFFEKGASVRGTKVIYDRNNSSFATCDDSEFDWKVILKDADYFYFSGITAAISDKLRKLLIDAVKFCKDNDIKVVCDLNYRGKLWTPSEAQRFMGKIMPFVTVCIANDEDFKQSLGIDAFDGDMTRGIEQKSDFIRGMKTIKSKYPNVEIVASVLRNIYSVEESTWMALMLKDGNVYESPQYKLHVLEGVAGGDAFGAGLMHGLVNNYADQKCIDFAIAASVSKLTIVGDLNISSQEDIDEVMNSDTAVRLAR</sequence>
<accession>A0A7X2SRJ7</accession>
<organism evidence="5 6">
    <name type="scientific">Ligilactobacillus salivarius</name>
    <dbReference type="NCBI Taxonomy" id="1624"/>
    <lineage>
        <taxon>Bacteria</taxon>
        <taxon>Bacillati</taxon>
        <taxon>Bacillota</taxon>
        <taxon>Bacilli</taxon>
        <taxon>Lactobacillales</taxon>
        <taxon>Lactobacillaceae</taxon>
        <taxon>Ligilactobacillus</taxon>
    </lineage>
</organism>
<evidence type="ECO:0000313" key="5">
    <source>
        <dbReference type="EMBL" id="MSE07464.1"/>
    </source>
</evidence>
<dbReference type="Pfam" id="PF00294">
    <property type="entry name" value="PfkB"/>
    <property type="match status" value="1"/>
</dbReference>
<dbReference type="InterPro" id="IPR029056">
    <property type="entry name" value="Ribokinase-like"/>
</dbReference>
<protein>
    <submittedName>
        <fullName evidence="5">Sugar kinase</fullName>
    </submittedName>
</protein>
<dbReference type="InterPro" id="IPR011611">
    <property type="entry name" value="PfkB_dom"/>
</dbReference>
<name>A0A7X2SRJ7_9LACO</name>
<proteinExistence type="inferred from homology"/>